<dbReference type="HAMAP" id="MF_02244">
    <property type="entry name" value="Coproheme_decarbox_2"/>
    <property type="match status" value="1"/>
</dbReference>
<protein>
    <submittedName>
        <fullName evidence="4">Putative heme-dependent peroxidase</fullName>
        <ecNumber evidence="4">1.11.1.-</ecNumber>
    </submittedName>
</protein>
<gene>
    <name evidence="4" type="ORF">GALL_401050</name>
</gene>
<evidence type="ECO:0000256" key="3">
    <source>
        <dbReference type="ARBA" id="ARBA00023004"/>
    </source>
</evidence>
<dbReference type="GO" id="GO:0004601">
    <property type="term" value="F:peroxidase activity"/>
    <property type="evidence" value="ECO:0007669"/>
    <property type="project" value="UniProtKB-KW"/>
</dbReference>
<evidence type="ECO:0000256" key="1">
    <source>
        <dbReference type="ARBA" id="ARBA00022617"/>
    </source>
</evidence>
<dbReference type="EMBL" id="MLJW01001450">
    <property type="protein sequence ID" value="OIQ78196.1"/>
    <property type="molecule type" value="Genomic_DNA"/>
</dbReference>
<dbReference type="Gene3D" id="3.30.70.1030">
    <property type="entry name" value="Apc35880, domain 1"/>
    <property type="match status" value="2"/>
</dbReference>
<sequence length="233" mass="26285">MSEESVKKPTAREINDTIRYTSWAVFRRTGGLADPAAASAEFVQLLDRLGTQDVQLRGVYDVSGMRADADLIFWFHASEAEQIQAALRDLRRTAIGQSLTMVWAGMALHRPAEFNKGHVPAFMTGAGAKDWLCVYPFVRSYEWYLLPEVERRTLLMEHGIAGRDYTGIMSNTVAAFALGDYEWILALESNELFEIVDMMRHLRSTKARLHVREEIPFYTGRRIEPGAVAGLIA</sequence>
<keyword evidence="3" id="KW-0408">Iron</keyword>
<reference evidence="4" key="1">
    <citation type="submission" date="2016-10" db="EMBL/GenBank/DDBJ databases">
        <title>Sequence of Gallionella enrichment culture.</title>
        <authorList>
            <person name="Poehlein A."/>
            <person name="Muehling M."/>
            <person name="Daniel R."/>
        </authorList>
    </citation>
    <scope>NUCLEOTIDE SEQUENCE</scope>
</reference>
<dbReference type="InterPro" id="IPR011008">
    <property type="entry name" value="Dimeric_a/b-barrel"/>
</dbReference>
<dbReference type="InterPro" id="IPR010644">
    <property type="entry name" value="ChdC/CLD"/>
</dbReference>
<dbReference type="Pfam" id="PF06778">
    <property type="entry name" value="Chlor_dismutase"/>
    <property type="match status" value="1"/>
</dbReference>
<accession>A0A1J5QE23</accession>
<keyword evidence="2" id="KW-0479">Metal-binding</keyword>
<dbReference type="AlphaFoldDB" id="A0A1J5QE23"/>
<dbReference type="NCBIfam" id="NF042928">
    <property type="entry name" value="HemQ_actino"/>
    <property type="match status" value="1"/>
</dbReference>
<comment type="caution">
    <text evidence="4">The sequence shown here is derived from an EMBL/GenBank/DDBJ whole genome shotgun (WGS) entry which is preliminary data.</text>
</comment>
<dbReference type="PANTHER" id="PTHR36843">
    <property type="entry name" value="HEME-DEPENDENT PEROXIDASE YWFI-RELATED"/>
    <property type="match status" value="1"/>
</dbReference>
<evidence type="ECO:0000313" key="4">
    <source>
        <dbReference type="EMBL" id="OIQ78196.1"/>
    </source>
</evidence>
<dbReference type="PANTHER" id="PTHR36843:SF1">
    <property type="entry name" value="COPROHEME DECARBOXYLASE"/>
    <property type="match status" value="1"/>
</dbReference>
<dbReference type="GO" id="GO:0020037">
    <property type="term" value="F:heme binding"/>
    <property type="evidence" value="ECO:0007669"/>
    <property type="project" value="InterPro"/>
</dbReference>
<evidence type="ECO:0000256" key="2">
    <source>
        <dbReference type="ARBA" id="ARBA00022723"/>
    </source>
</evidence>
<keyword evidence="4" id="KW-0560">Oxidoreductase</keyword>
<dbReference type="EC" id="1.11.1.-" evidence="4"/>
<keyword evidence="1" id="KW-0349">Heme</keyword>
<organism evidence="4">
    <name type="scientific">mine drainage metagenome</name>
    <dbReference type="NCBI Taxonomy" id="410659"/>
    <lineage>
        <taxon>unclassified sequences</taxon>
        <taxon>metagenomes</taxon>
        <taxon>ecological metagenomes</taxon>
    </lineage>
</organism>
<name>A0A1J5QE23_9ZZZZ</name>
<keyword evidence="4" id="KW-0575">Peroxidase</keyword>
<dbReference type="GO" id="GO:0046872">
    <property type="term" value="F:metal ion binding"/>
    <property type="evidence" value="ECO:0007669"/>
    <property type="project" value="UniProtKB-KW"/>
</dbReference>
<proteinExistence type="inferred from homology"/>
<dbReference type="SUPFAM" id="SSF54909">
    <property type="entry name" value="Dimeric alpha+beta barrel"/>
    <property type="match status" value="1"/>
</dbReference>